<reference evidence="1" key="1">
    <citation type="submission" date="2015-09" db="EMBL/GenBank/DDBJ databases">
        <authorList>
            <consortium name="Pathogen Informatics"/>
        </authorList>
    </citation>
    <scope>NUCLEOTIDE SEQUENCE</scope>
    <source>
        <strain evidence="1">2789STDY5834896</strain>
    </source>
</reference>
<dbReference type="InterPro" id="IPR011990">
    <property type="entry name" value="TPR-like_helical_dom_sf"/>
</dbReference>
<protein>
    <recommendedName>
        <fullName evidence="2">Tetratricopeptide repeat</fullName>
    </recommendedName>
</protein>
<evidence type="ECO:0000313" key="1">
    <source>
        <dbReference type="EMBL" id="SCJ93661.1"/>
    </source>
</evidence>
<dbReference type="EMBL" id="FMHG01000106">
    <property type="protein sequence ID" value="SCJ93661.1"/>
    <property type="molecule type" value="Genomic_DNA"/>
</dbReference>
<accession>A0A1C6KHC0</accession>
<organism evidence="1">
    <name type="scientific">uncultured Anaerotruncus sp</name>
    <dbReference type="NCBI Taxonomy" id="905011"/>
    <lineage>
        <taxon>Bacteria</taxon>
        <taxon>Bacillati</taxon>
        <taxon>Bacillota</taxon>
        <taxon>Clostridia</taxon>
        <taxon>Eubacteriales</taxon>
        <taxon>Oscillospiraceae</taxon>
        <taxon>Anaerotruncus</taxon>
        <taxon>environmental samples</taxon>
    </lineage>
</organism>
<evidence type="ECO:0008006" key="2">
    <source>
        <dbReference type="Google" id="ProtNLM"/>
    </source>
</evidence>
<dbReference type="Gene3D" id="1.25.40.10">
    <property type="entry name" value="Tetratricopeptide repeat domain"/>
    <property type="match status" value="1"/>
</dbReference>
<proteinExistence type="predicted"/>
<sequence>MERHPDSALLFLQQFSVDDCRDREQKAYYNLLLTQALDKTYRSITDAPITSALAFYRHSEDSLKKAKAFFYQGRQYSEAKEYDAAVRCYLCALTAMKQLDEPKYKALC</sequence>
<gene>
    <name evidence="1" type="ORF">SAMEA3545359_02928</name>
</gene>
<name>A0A1C6KHC0_9FIRM</name>
<dbReference type="AlphaFoldDB" id="A0A1C6KHC0"/>